<dbReference type="PANTHER" id="PTHR43877:SF2">
    <property type="entry name" value="AMINOALKYLPHOSPHONATE N-ACETYLTRANSFERASE-RELATED"/>
    <property type="match status" value="1"/>
</dbReference>
<dbReference type="AlphaFoldDB" id="A0A9E8CN69"/>
<dbReference type="InterPro" id="IPR050832">
    <property type="entry name" value="Bact_Acetyltransf"/>
</dbReference>
<keyword evidence="2" id="KW-0012">Acyltransferase</keyword>
<dbReference type="PANTHER" id="PTHR43877">
    <property type="entry name" value="AMINOALKYLPHOSPHONATE N-ACETYLTRANSFERASE-RELATED-RELATED"/>
    <property type="match status" value="1"/>
</dbReference>
<dbReference type="GO" id="GO:0016747">
    <property type="term" value="F:acyltransferase activity, transferring groups other than amino-acyl groups"/>
    <property type="evidence" value="ECO:0007669"/>
    <property type="project" value="InterPro"/>
</dbReference>
<evidence type="ECO:0000256" key="1">
    <source>
        <dbReference type="ARBA" id="ARBA00022679"/>
    </source>
</evidence>
<organism evidence="4">
    <name type="scientific">Bosea sp. NBC_00436</name>
    <dbReference type="NCBI Taxonomy" id="2969620"/>
    <lineage>
        <taxon>Bacteria</taxon>
        <taxon>Pseudomonadati</taxon>
        <taxon>Pseudomonadota</taxon>
        <taxon>Alphaproteobacteria</taxon>
        <taxon>Hyphomicrobiales</taxon>
        <taxon>Boseaceae</taxon>
        <taxon>Bosea</taxon>
    </lineage>
</organism>
<keyword evidence="1" id="KW-0808">Transferase</keyword>
<evidence type="ECO:0000313" key="4">
    <source>
        <dbReference type="EMBL" id="UZF89682.1"/>
    </source>
</evidence>
<dbReference type="InterPro" id="IPR000182">
    <property type="entry name" value="GNAT_dom"/>
</dbReference>
<sequence length="144" mass="15965">MTIDEARIIRKAEVTDLPRIHAIRMAVRENVLSDPSKVTAADVAWYREQAIFLVAEDADEIAGFACANHQTGLVWALFIDPMLEGRGHGRALLDAALAVLKAAGHAQAWLETSAGTRAERFYLRHGWRDMGRGLDGQIVFTRLL</sequence>
<name>A0A9E8CN69_9HYPH</name>
<accession>A0A9E8CN69</accession>
<dbReference type="Pfam" id="PF00583">
    <property type="entry name" value="Acetyltransf_1"/>
    <property type="match status" value="1"/>
</dbReference>
<dbReference type="SUPFAM" id="SSF55729">
    <property type="entry name" value="Acyl-CoA N-acyltransferases (Nat)"/>
    <property type="match status" value="1"/>
</dbReference>
<dbReference type="EMBL" id="CP102774">
    <property type="protein sequence ID" value="UZF89682.1"/>
    <property type="molecule type" value="Genomic_DNA"/>
</dbReference>
<dbReference type="InterPro" id="IPR016181">
    <property type="entry name" value="Acyl_CoA_acyltransferase"/>
</dbReference>
<reference evidence="4" key="1">
    <citation type="submission" date="2022-08" db="EMBL/GenBank/DDBJ databases">
        <title>Complete Genome Sequences of 2 Bosea sp. soil isolates.</title>
        <authorList>
            <person name="Alvarez Arevalo M."/>
            <person name="Sterndorff E.B."/>
            <person name="Faurdal D."/>
            <person name="Joergensen T.S."/>
            <person name="Weber T."/>
        </authorList>
    </citation>
    <scope>NUCLEOTIDE SEQUENCE</scope>
    <source>
        <strain evidence="4">NBC_00436</strain>
    </source>
</reference>
<evidence type="ECO:0000259" key="3">
    <source>
        <dbReference type="PROSITE" id="PS51186"/>
    </source>
</evidence>
<gene>
    <name evidence="4" type="ORF">NWE54_13250</name>
</gene>
<protein>
    <submittedName>
        <fullName evidence="4">GNAT family N-acetyltransferase</fullName>
    </submittedName>
</protein>
<proteinExistence type="predicted"/>
<evidence type="ECO:0000256" key="2">
    <source>
        <dbReference type="ARBA" id="ARBA00023315"/>
    </source>
</evidence>
<dbReference type="Gene3D" id="3.40.630.30">
    <property type="match status" value="1"/>
</dbReference>
<dbReference type="PROSITE" id="PS51186">
    <property type="entry name" value="GNAT"/>
    <property type="match status" value="1"/>
</dbReference>
<feature type="domain" description="N-acetyltransferase" evidence="3">
    <location>
        <begin position="7"/>
        <end position="144"/>
    </location>
</feature>